<feature type="compositionally biased region" description="Pro residues" evidence="1">
    <location>
        <begin position="213"/>
        <end position="226"/>
    </location>
</feature>
<dbReference type="PANTHER" id="PTHR35506">
    <property type="entry name" value="OS02G0135600 PROTEIN"/>
    <property type="match status" value="1"/>
</dbReference>
<reference evidence="2 3" key="1">
    <citation type="journal article" date="2015" name="Genome Biol. Evol.">
        <title>Comparative Genomics of a Bacterivorous Green Alga Reveals Evolutionary Causalities and Consequences of Phago-Mixotrophic Mode of Nutrition.</title>
        <authorList>
            <person name="Burns J.A."/>
            <person name="Paasch A."/>
            <person name="Narechania A."/>
            <person name="Kim E."/>
        </authorList>
    </citation>
    <scope>NUCLEOTIDE SEQUENCE [LARGE SCALE GENOMIC DNA]</scope>
    <source>
        <strain evidence="2 3">PLY_AMNH</strain>
    </source>
</reference>
<dbReference type="AlphaFoldDB" id="A0AAE0FQV6"/>
<name>A0AAE0FQV6_9CHLO</name>
<evidence type="ECO:0000256" key="1">
    <source>
        <dbReference type="SAM" id="MobiDB-lite"/>
    </source>
</evidence>
<protein>
    <submittedName>
        <fullName evidence="2">Uncharacterized protein</fullName>
    </submittedName>
</protein>
<comment type="caution">
    <text evidence="2">The sequence shown here is derived from an EMBL/GenBank/DDBJ whole genome shotgun (WGS) entry which is preliminary data.</text>
</comment>
<gene>
    <name evidence="2" type="ORF">CYMTET_27042</name>
</gene>
<accession>A0AAE0FQV6</accession>
<evidence type="ECO:0000313" key="2">
    <source>
        <dbReference type="EMBL" id="KAK3264204.1"/>
    </source>
</evidence>
<evidence type="ECO:0000313" key="3">
    <source>
        <dbReference type="Proteomes" id="UP001190700"/>
    </source>
</evidence>
<dbReference type="EMBL" id="LGRX02014722">
    <property type="protein sequence ID" value="KAK3264204.1"/>
    <property type="molecule type" value="Genomic_DNA"/>
</dbReference>
<dbReference type="Proteomes" id="UP001190700">
    <property type="component" value="Unassembled WGS sequence"/>
</dbReference>
<proteinExistence type="predicted"/>
<feature type="region of interest" description="Disordered" evidence="1">
    <location>
        <begin position="196"/>
        <end position="233"/>
    </location>
</feature>
<sequence>MDPKGLIIYADGLLQTRPVGEYDAPGSVSNEVSEGTPAIQATTSEAISRLVTEGCCGLVALHARPTGSSEACRSQSEFAQLLGLHGLISDSAGSEKDGERVPTLPERFKGMKAALLTDCAPVAALGKRAGFCDVRALHPSAEGELPRVEHLVRRTLRMLGLAGGVNPIGNLFAVSQRLWCKRPRCACCYDDDDDDDGGGGAGGPSQGTQETSTPPPPPPPGAPDQPTPSFLSQSTREIASANLSLAVLHLYVPAQPGVSQQPEGGAPVQQWEAAVEASKWLDNFLAALLAVPQVRESLLVTVVVGHGGAVDNSIGLPEPETAVQPQYANLRPVQSYRMSGGRLVEDASDAAPMVVTQWLPGVTRRDAATTLSVSEASSRGSGGIILVDHLLKEVAYKIGCAEKYGA</sequence>
<keyword evidence="3" id="KW-1185">Reference proteome</keyword>
<organism evidence="2 3">
    <name type="scientific">Cymbomonas tetramitiformis</name>
    <dbReference type="NCBI Taxonomy" id="36881"/>
    <lineage>
        <taxon>Eukaryota</taxon>
        <taxon>Viridiplantae</taxon>
        <taxon>Chlorophyta</taxon>
        <taxon>Pyramimonadophyceae</taxon>
        <taxon>Pyramimonadales</taxon>
        <taxon>Pyramimonadaceae</taxon>
        <taxon>Cymbomonas</taxon>
    </lineage>
</organism>
<dbReference type="PANTHER" id="PTHR35506:SF1">
    <property type="entry name" value="OS02G0135600 PROTEIN"/>
    <property type="match status" value="1"/>
</dbReference>